<sequence>MDYTEDGGACIGNGSAGFGPAEVWEDRENRFSVYANGYARFLDSDNLGCKTMRWPAVTPITSAALKEIYGEPARVADGGSTQFYHLDDAEQPWLQVTFDGNGQLRTVSLAAPPAGAATPSAPNHGSTSGLRVVTSDPVPSSGWWAWETNGASTYGDYAFFHSMPKGDGSGYLEARNVFTKQKLWIPMPNTSPWENDGLRKALDLYGQPALRRGDRYWWPTSTPGVVLLVVFSGGSWKHQYIVNSVGDEAQSQAISDAYGWALTWDGFGPFRFGEGPDKWKALGAKYRGAFSFSGSNPVDIYEKDGVYGSFRNGRLVALTIQPLFLRKISLMGTSADITSSEQELLRNFPQGSVFFSGADGEQHFITPGPHGRFLGVATGSHMVRVGSEEYAKFYETYE</sequence>
<evidence type="ECO:0000313" key="3">
    <source>
        <dbReference type="Proteomes" id="UP000185478"/>
    </source>
</evidence>
<name>A0A1L7CE45_9CORY</name>
<evidence type="ECO:0000313" key="2">
    <source>
        <dbReference type="EMBL" id="APT84098.1"/>
    </source>
</evidence>
<organism evidence="2 3">
    <name type="scientific">Corynebacterium aquilae DSM 44791</name>
    <dbReference type="NCBI Taxonomy" id="1431546"/>
    <lineage>
        <taxon>Bacteria</taxon>
        <taxon>Bacillati</taxon>
        <taxon>Actinomycetota</taxon>
        <taxon>Actinomycetes</taxon>
        <taxon>Mycobacteriales</taxon>
        <taxon>Corynebacteriaceae</taxon>
        <taxon>Corynebacterium</taxon>
    </lineage>
</organism>
<feature type="region of interest" description="Disordered" evidence="1">
    <location>
        <begin position="113"/>
        <end position="132"/>
    </location>
</feature>
<dbReference type="Proteomes" id="UP000185478">
    <property type="component" value="Chromosome"/>
</dbReference>
<dbReference type="AlphaFoldDB" id="A0A1L7CE45"/>
<keyword evidence="3" id="KW-1185">Reference proteome</keyword>
<evidence type="ECO:0000256" key="1">
    <source>
        <dbReference type="SAM" id="MobiDB-lite"/>
    </source>
</evidence>
<gene>
    <name evidence="2" type="ORF">CAQU_02320</name>
</gene>
<reference evidence="2 3" key="1">
    <citation type="submission" date="2014-08" db="EMBL/GenBank/DDBJ databases">
        <title>Complete genome sequence of Corynebacterium aquilae S-613T(T) (=DSM 44791(T)), isolated from the choana of a healthy golden eagle.</title>
        <authorList>
            <person name="Ruckert C."/>
            <person name="Albersmeier A."/>
            <person name="Winkler A."/>
            <person name="Kalinowski J."/>
        </authorList>
    </citation>
    <scope>NUCLEOTIDE SEQUENCE [LARGE SCALE GENOMIC DNA]</scope>
    <source>
        <strain evidence="2 3">S-613</strain>
    </source>
</reference>
<proteinExistence type="predicted"/>
<accession>A0A1L7CE45</accession>
<dbReference type="KEGG" id="caqu:CAQU_02320"/>
<feature type="compositionally biased region" description="Low complexity" evidence="1">
    <location>
        <begin position="113"/>
        <end position="122"/>
    </location>
</feature>
<protein>
    <submittedName>
        <fullName evidence="2">Uncharacterized protein</fullName>
    </submittedName>
</protein>
<dbReference type="EMBL" id="CP009245">
    <property type="protein sequence ID" value="APT84098.1"/>
    <property type="molecule type" value="Genomic_DNA"/>
</dbReference>